<dbReference type="PANTHER" id="PTHR43278:SF2">
    <property type="entry name" value="IRON-SULFUR FLAVOPROTEIN"/>
    <property type="match status" value="1"/>
</dbReference>
<dbReference type="InterPro" id="IPR051796">
    <property type="entry name" value="ISF_SsuE-like"/>
</dbReference>
<dbReference type="SUPFAM" id="SSF52218">
    <property type="entry name" value="Flavoproteins"/>
    <property type="match status" value="1"/>
</dbReference>
<dbReference type="Proteomes" id="UP000195305">
    <property type="component" value="Unassembled WGS sequence"/>
</dbReference>
<feature type="domain" description="NADPH-dependent FMN reductase-like" evidence="3">
    <location>
        <begin position="13"/>
        <end position="134"/>
    </location>
</feature>
<keyword evidence="5" id="KW-1185">Reference proteome</keyword>
<sequence>MIQIGKEGKRMRRILIVVGSGNINGHTDQLARVFEKGAIQAGHEVKRIVLSKNLQGCQGCGACQINQHHCVIQDSMQEYYAMFEWADTLVLASPLYFWSISGRLKCFIDRLYAISQNDEYPYKETFLLMSAGDNHFWTFEQALSFYSFYTKALGWKSLGSVLAGGCHDESHQPYIPPLKLQEAYEKGLSL</sequence>
<dbReference type="Pfam" id="PF03358">
    <property type="entry name" value="FMN_red"/>
    <property type="match status" value="1"/>
</dbReference>
<evidence type="ECO:0000259" key="3">
    <source>
        <dbReference type="Pfam" id="PF03358"/>
    </source>
</evidence>
<dbReference type="AlphaFoldDB" id="A0A1Y4T1H8"/>
<protein>
    <recommendedName>
        <fullName evidence="3">NADPH-dependent FMN reductase-like domain-containing protein</fullName>
    </recommendedName>
</protein>
<name>A0A1Y4T1H8_9FIRM</name>
<keyword evidence="1" id="KW-0285">Flavoprotein</keyword>
<gene>
    <name evidence="4" type="ORF">B5E75_01890</name>
</gene>
<dbReference type="InterPro" id="IPR005025">
    <property type="entry name" value="FMN_Rdtase-like_dom"/>
</dbReference>
<dbReference type="RefSeq" id="WP_087357105.1">
    <property type="nucleotide sequence ID" value="NZ_NFLJ01000004.1"/>
</dbReference>
<dbReference type="PANTHER" id="PTHR43278">
    <property type="entry name" value="NAD(P)H-DEPENDENT FMN-CONTAINING OXIDOREDUCTASE YWQN-RELATED"/>
    <property type="match status" value="1"/>
</dbReference>
<dbReference type="OrthoDB" id="9805976at2"/>
<dbReference type="InterPro" id="IPR029039">
    <property type="entry name" value="Flavoprotein-like_sf"/>
</dbReference>
<evidence type="ECO:0000256" key="1">
    <source>
        <dbReference type="ARBA" id="ARBA00022630"/>
    </source>
</evidence>
<reference evidence="4 5" key="1">
    <citation type="journal article" date="2018" name="BMC Genomics">
        <title>Whole genome sequencing and function prediction of 133 gut anaerobes isolated from chicken caecum in pure cultures.</title>
        <authorList>
            <person name="Medvecky M."/>
            <person name="Cejkova D."/>
            <person name="Polansky O."/>
            <person name="Karasova D."/>
            <person name="Kubasova T."/>
            <person name="Cizek A."/>
            <person name="Rychlik I."/>
        </authorList>
    </citation>
    <scope>NUCLEOTIDE SEQUENCE [LARGE SCALE GENOMIC DNA]</scope>
    <source>
        <strain evidence="4 5">An13</strain>
    </source>
</reference>
<organism evidence="4 5">
    <name type="scientific">Massilimicrobiota timonensis</name>
    <dbReference type="NCBI Taxonomy" id="1776392"/>
    <lineage>
        <taxon>Bacteria</taxon>
        <taxon>Bacillati</taxon>
        <taxon>Bacillota</taxon>
        <taxon>Erysipelotrichia</taxon>
        <taxon>Erysipelotrichales</taxon>
        <taxon>Erysipelotrichaceae</taxon>
        <taxon>Massilimicrobiota</taxon>
    </lineage>
</organism>
<evidence type="ECO:0000313" key="5">
    <source>
        <dbReference type="Proteomes" id="UP000195305"/>
    </source>
</evidence>
<dbReference type="EMBL" id="NFLJ01000004">
    <property type="protein sequence ID" value="OUQ36048.1"/>
    <property type="molecule type" value="Genomic_DNA"/>
</dbReference>
<evidence type="ECO:0000256" key="2">
    <source>
        <dbReference type="ARBA" id="ARBA00022643"/>
    </source>
</evidence>
<evidence type="ECO:0000313" key="4">
    <source>
        <dbReference type="EMBL" id="OUQ36048.1"/>
    </source>
</evidence>
<proteinExistence type="predicted"/>
<dbReference type="Gene3D" id="3.40.50.360">
    <property type="match status" value="1"/>
</dbReference>
<dbReference type="GO" id="GO:0016491">
    <property type="term" value="F:oxidoreductase activity"/>
    <property type="evidence" value="ECO:0007669"/>
    <property type="project" value="InterPro"/>
</dbReference>
<comment type="caution">
    <text evidence="4">The sequence shown here is derived from an EMBL/GenBank/DDBJ whole genome shotgun (WGS) entry which is preliminary data.</text>
</comment>
<accession>A0A1Y4T1H8</accession>
<keyword evidence="2" id="KW-0288">FMN</keyword>